<evidence type="ECO:0000256" key="1">
    <source>
        <dbReference type="ARBA" id="ARBA00004651"/>
    </source>
</evidence>
<dbReference type="PROSITE" id="PS50929">
    <property type="entry name" value="ABC_TM1F"/>
    <property type="match status" value="1"/>
</dbReference>
<dbReference type="SUPFAM" id="SSF52540">
    <property type="entry name" value="P-loop containing nucleoside triphosphate hydrolases"/>
    <property type="match status" value="1"/>
</dbReference>
<protein>
    <submittedName>
        <fullName evidence="11">ABC transporter ATP-binding protein</fullName>
    </submittedName>
</protein>
<dbReference type="PANTHER" id="PTHR24221:SF654">
    <property type="entry name" value="ATP-BINDING CASSETTE SUB-FAMILY B MEMBER 6"/>
    <property type="match status" value="1"/>
</dbReference>
<evidence type="ECO:0000256" key="4">
    <source>
        <dbReference type="ARBA" id="ARBA00022840"/>
    </source>
</evidence>
<dbReference type="RefSeq" id="WP_143984804.1">
    <property type="nucleotide sequence ID" value="NZ_CP041692.1"/>
</dbReference>
<gene>
    <name evidence="11" type="ORF">FOE78_01775</name>
</gene>
<feature type="transmembrane region" description="Helical" evidence="8">
    <location>
        <begin position="253"/>
        <end position="275"/>
    </location>
</feature>
<keyword evidence="12" id="KW-1185">Reference proteome</keyword>
<dbReference type="GO" id="GO:0005524">
    <property type="term" value="F:ATP binding"/>
    <property type="evidence" value="ECO:0007669"/>
    <property type="project" value="UniProtKB-KW"/>
</dbReference>
<dbReference type="CDD" id="cd03228">
    <property type="entry name" value="ABCC_MRP_Like"/>
    <property type="match status" value="1"/>
</dbReference>
<reference evidence="11 12" key="1">
    <citation type="submission" date="2019-07" db="EMBL/GenBank/DDBJ databases">
        <title>Microlunatus dokdonensis sp. nov. isolated from the rhizospheric soil of the wild plant Elymus tsukushiensis.</title>
        <authorList>
            <person name="Ghim S.-Y."/>
            <person name="Hwang Y.-J."/>
            <person name="Son J.-S."/>
            <person name="Shin J.-H."/>
        </authorList>
    </citation>
    <scope>NUCLEOTIDE SEQUENCE [LARGE SCALE GENOMIC DNA]</scope>
    <source>
        <strain evidence="11 12">KUDC0627</strain>
    </source>
</reference>
<dbReference type="EMBL" id="CP041692">
    <property type="protein sequence ID" value="QDP94816.1"/>
    <property type="molecule type" value="Genomic_DNA"/>
</dbReference>
<feature type="transmembrane region" description="Helical" evidence="8">
    <location>
        <begin position="281"/>
        <end position="303"/>
    </location>
</feature>
<evidence type="ECO:0000256" key="5">
    <source>
        <dbReference type="ARBA" id="ARBA00022989"/>
    </source>
</evidence>
<dbReference type="GO" id="GO:0005886">
    <property type="term" value="C:plasma membrane"/>
    <property type="evidence" value="ECO:0007669"/>
    <property type="project" value="UniProtKB-SubCell"/>
</dbReference>
<feature type="domain" description="ABC transporter" evidence="9">
    <location>
        <begin position="362"/>
        <end position="581"/>
    </location>
</feature>
<comment type="subcellular location">
    <subcellularLocation>
        <location evidence="1">Cell membrane</location>
        <topology evidence="1">Multi-pass membrane protein</topology>
    </subcellularLocation>
</comment>
<sequence length="581" mass="61989">MKSKLRRDAPEWRRLLRSTFRPYSGRLVVVGLATVVTSVASIVTPLILATLVNEAFAVQPRGGVIARDVILLLLLPLIAGIGGMWHALQVTEISQLAIRDLRVRLFDAVHHQPMEAIDRAGGGHGHAAIVTDTVSIENSILEPARGALLNLTILGGSIGGMFLLNWQLSLVAVCILPLYLVLIWRIGIVRRRVARIRQERLAGLNGTVATTTSRDAVVTARTLGSVARLRDIFRESIAELPLLALREKRAGRVFFTSSSILFSWLPPIIYGLVAVSHMGGFGGAFSITVGGAVGFVAILTRLYSPGGPLNQLLSIYGDFVRDLAVWDRIADFLGAEEPGDEAGPRPGRSDDRSARAPSGMGLSLRDVAFHYSGDSVASVGPVSMDVPRGQLIAISGRSGAGKTTFGMLCVGLLSPSSGSVTLDGVPISDLGVALPERIGYLPQSSYILDADWRSNLLLGGDVADSALEGTLAEVGLSDRSSHSELGLSEPLGFDGVNLSGGERRRLALARVLLRKRELYVLDEPTAGLDGYSRRLVGDRIEQLAKDAAVIVITHDDGLLNVATRRLVIDRGLLIATDVVGA</sequence>
<dbReference type="InterPro" id="IPR027417">
    <property type="entry name" value="P-loop_NTPase"/>
</dbReference>
<dbReference type="PROSITE" id="PS50893">
    <property type="entry name" value="ABC_TRANSPORTER_2"/>
    <property type="match status" value="1"/>
</dbReference>
<dbReference type="Gene3D" id="1.20.1560.10">
    <property type="entry name" value="ABC transporter type 1, transmembrane domain"/>
    <property type="match status" value="1"/>
</dbReference>
<keyword evidence="6 8" id="KW-0472">Membrane</keyword>
<dbReference type="Gene3D" id="3.40.50.300">
    <property type="entry name" value="P-loop containing nucleotide triphosphate hydrolases"/>
    <property type="match status" value="1"/>
</dbReference>
<evidence type="ECO:0000259" key="9">
    <source>
        <dbReference type="PROSITE" id="PS50893"/>
    </source>
</evidence>
<dbReference type="OrthoDB" id="9804819at2"/>
<dbReference type="GO" id="GO:0016887">
    <property type="term" value="F:ATP hydrolysis activity"/>
    <property type="evidence" value="ECO:0007669"/>
    <property type="project" value="InterPro"/>
</dbReference>
<dbReference type="SMART" id="SM00382">
    <property type="entry name" value="AAA"/>
    <property type="match status" value="1"/>
</dbReference>
<dbReference type="InterPro" id="IPR017871">
    <property type="entry name" value="ABC_transporter-like_CS"/>
</dbReference>
<dbReference type="GO" id="GO:0140359">
    <property type="term" value="F:ABC-type transporter activity"/>
    <property type="evidence" value="ECO:0007669"/>
    <property type="project" value="InterPro"/>
</dbReference>
<feature type="transmembrane region" description="Helical" evidence="8">
    <location>
        <begin position="147"/>
        <end position="164"/>
    </location>
</feature>
<evidence type="ECO:0000256" key="2">
    <source>
        <dbReference type="ARBA" id="ARBA00022692"/>
    </source>
</evidence>
<dbReference type="SUPFAM" id="SSF90123">
    <property type="entry name" value="ABC transporter transmembrane region"/>
    <property type="match status" value="1"/>
</dbReference>
<keyword evidence="4 11" id="KW-0067">ATP-binding</keyword>
<dbReference type="PROSITE" id="PS00211">
    <property type="entry name" value="ABC_TRANSPORTER_1"/>
    <property type="match status" value="1"/>
</dbReference>
<feature type="domain" description="ABC transmembrane type-1" evidence="10">
    <location>
        <begin position="28"/>
        <end position="321"/>
    </location>
</feature>
<dbReference type="Proteomes" id="UP000319263">
    <property type="component" value="Chromosome"/>
</dbReference>
<proteinExistence type="predicted"/>
<dbReference type="KEGG" id="mik:FOE78_01775"/>
<dbReference type="InterPro" id="IPR039421">
    <property type="entry name" value="Type_1_exporter"/>
</dbReference>
<keyword evidence="5 8" id="KW-1133">Transmembrane helix</keyword>
<evidence type="ECO:0000256" key="7">
    <source>
        <dbReference type="SAM" id="MobiDB-lite"/>
    </source>
</evidence>
<keyword evidence="2 8" id="KW-0812">Transmembrane</keyword>
<dbReference type="InterPro" id="IPR003593">
    <property type="entry name" value="AAA+_ATPase"/>
</dbReference>
<dbReference type="Pfam" id="PF00664">
    <property type="entry name" value="ABC_membrane"/>
    <property type="match status" value="1"/>
</dbReference>
<evidence type="ECO:0000313" key="11">
    <source>
        <dbReference type="EMBL" id="QDP94816.1"/>
    </source>
</evidence>
<feature type="region of interest" description="Disordered" evidence="7">
    <location>
        <begin position="337"/>
        <end position="357"/>
    </location>
</feature>
<dbReference type="PANTHER" id="PTHR24221">
    <property type="entry name" value="ATP-BINDING CASSETTE SUB-FAMILY B"/>
    <property type="match status" value="1"/>
</dbReference>
<dbReference type="InterPro" id="IPR003439">
    <property type="entry name" value="ABC_transporter-like_ATP-bd"/>
</dbReference>
<evidence type="ECO:0000313" key="12">
    <source>
        <dbReference type="Proteomes" id="UP000319263"/>
    </source>
</evidence>
<dbReference type="AlphaFoldDB" id="A0A516PUE0"/>
<dbReference type="GO" id="GO:0034040">
    <property type="term" value="F:ATPase-coupled lipid transmembrane transporter activity"/>
    <property type="evidence" value="ECO:0007669"/>
    <property type="project" value="TreeGrafter"/>
</dbReference>
<evidence type="ECO:0000259" key="10">
    <source>
        <dbReference type="PROSITE" id="PS50929"/>
    </source>
</evidence>
<name>A0A516PUE0_9ACTN</name>
<evidence type="ECO:0000256" key="8">
    <source>
        <dbReference type="SAM" id="Phobius"/>
    </source>
</evidence>
<evidence type="ECO:0000256" key="6">
    <source>
        <dbReference type="ARBA" id="ARBA00023136"/>
    </source>
</evidence>
<feature type="transmembrane region" description="Helical" evidence="8">
    <location>
        <begin position="170"/>
        <end position="188"/>
    </location>
</feature>
<dbReference type="Pfam" id="PF00005">
    <property type="entry name" value="ABC_tran"/>
    <property type="match status" value="1"/>
</dbReference>
<evidence type="ECO:0000256" key="3">
    <source>
        <dbReference type="ARBA" id="ARBA00022741"/>
    </source>
</evidence>
<dbReference type="InterPro" id="IPR011527">
    <property type="entry name" value="ABC1_TM_dom"/>
</dbReference>
<feature type="transmembrane region" description="Helical" evidence="8">
    <location>
        <begin position="69"/>
        <end position="88"/>
    </location>
</feature>
<accession>A0A516PUE0</accession>
<dbReference type="InterPro" id="IPR036640">
    <property type="entry name" value="ABC1_TM_sf"/>
</dbReference>
<keyword evidence="3" id="KW-0547">Nucleotide-binding</keyword>
<organism evidence="11 12">
    <name type="scientific">Microlunatus elymi</name>
    <dbReference type="NCBI Taxonomy" id="2596828"/>
    <lineage>
        <taxon>Bacteria</taxon>
        <taxon>Bacillati</taxon>
        <taxon>Actinomycetota</taxon>
        <taxon>Actinomycetes</taxon>
        <taxon>Propionibacteriales</taxon>
        <taxon>Propionibacteriaceae</taxon>
        <taxon>Microlunatus</taxon>
    </lineage>
</organism>
<feature type="transmembrane region" description="Helical" evidence="8">
    <location>
        <begin position="27"/>
        <end position="49"/>
    </location>
</feature>